<evidence type="ECO:0000256" key="2">
    <source>
        <dbReference type="ARBA" id="ARBA00002764"/>
    </source>
</evidence>
<feature type="domain" description="Starch synthase catalytic" evidence="9">
    <location>
        <begin position="6"/>
        <end position="237"/>
    </location>
</feature>
<dbReference type="CAZy" id="GT5">
    <property type="family name" value="Glycosyltransferase Family 5"/>
</dbReference>
<dbReference type="NCBIfam" id="TIGR02095">
    <property type="entry name" value="glgA"/>
    <property type="match status" value="1"/>
</dbReference>
<name>D1PLI3_9FIRM</name>
<dbReference type="STRING" id="411471.SUBVAR_05368"/>
<evidence type="ECO:0000259" key="9">
    <source>
        <dbReference type="Pfam" id="PF08323"/>
    </source>
</evidence>
<evidence type="ECO:0000256" key="4">
    <source>
        <dbReference type="ARBA" id="ARBA00022676"/>
    </source>
</evidence>
<accession>D1PLI3</accession>
<proteinExistence type="inferred from homology"/>
<dbReference type="InterPro" id="IPR001296">
    <property type="entry name" value="Glyco_trans_1"/>
</dbReference>
<dbReference type="Pfam" id="PF00534">
    <property type="entry name" value="Glycos_transf_1"/>
    <property type="match status" value="1"/>
</dbReference>
<dbReference type="UniPathway" id="UPA00164"/>
<dbReference type="GO" id="GO:0005978">
    <property type="term" value="P:glycogen biosynthetic process"/>
    <property type="evidence" value="ECO:0007669"/>
    <property type="project" value="UniProtKB-UniRule"/>
</dbReference>
<comment type="caution">
    <text evidence="10">The sequence shown here is derived from an EMBL/GenBank/DDBJ whole genome shotgun (WGS) entry which is preliminary data.</text>
</comment>
<comment type="similarity">
    <text evidence="3 7">Belongs to the glycosyltransferase 1 family. Bacterial/plant glycogen synthase subfamily.</text>
</comment>
<evidence type="ECO:0000313" key="11">
    <source>
        <dbReference type="Proteomes" id="UP000003438"/>
    </source>
</evidence>
<comment type="function">
    <text evidence="2 7">Synthesizes alpha-1,4-glucan chains using ADP-glucose.</text>
</comment>
<keyword evidence="6 7" id="KW-0320">Glycogen biosynthesis</keyword>
<dbReference type="AlphaFoldDB" id="D1PLI3"/>
<evidence type="ECO:0000256" key="3">
    <source>
        <dbReference type="ARBA" id="ARBA00010281"/>
    </source>
</evidence>
<dbReference type="InterPro" id="IPR011835">
    <property type="entry name" value="GS/SS"/>
</dbReference>
<evidence type="ECO:0000259" key="8">
    <source>
        <dbReference type="Pfam" id="PF00534"/>
    </source>
</evidence>
<keyword evidence="5 7" id="KW-0808">Transferase</keyword>
<dbReference type="GO" id="GO:0004373">
    <property type="term" value="F:alpha-1,4-glucan glucosyltransferase (UDP-glucose donor) activity"/>
    <property type="evidence" value="ECO:0007669"/>
    <property type="project" value="InterPro"/>
</dbReference>
<dbReference type="SUPFAM" id="SSF53756">
    <property type="entry name" value="UDP-Glycosyltransferase/glycogen phosphorylase"/>
    <property type="match status" value="1"/>
</dbReference>
<keyword evidence="11" id="KW-1185">Reference proteome</keyword>
<dbReference type="PANTHER" id="PTHR45825">
    <property type="entry name" value="GRANULE-BOUND STARCH SYNTHASE 1, CHLOROPLASTIC/AMYLOPLASTIC"/>
    <property type="match status" value="1"/>
</dbReference>
<dbReference type="CDD" id="cd03791">
    <property type="entry name" value="GT5_Glycogen_synthase_DULL1-like"/>
    <property type="match status" value="1"/>
</dbReference>
<comment type="catalytic activity">
    <reaction evidence="1 7">
        <text>[(1-&gt;4)-alpha-D-glucosyl](n) + ADP-alpha-D-glucose = [(1-&gt;4)-alpha-D-glucosyl](n+1) + ADP + H(+)</text>
        <dbReference type="Rhea" id="RHEA:18189"/>
        <dbReference type="Rhea" id="RHEA-COMP:9584"/>
        <dbReference type="Rhea" id="RHEA-COMP:9587"/>
        <dbReference type="ChEBI" id="CHEBI:15378"/>
        <dbReference type="ChEBI" id="CHEBI:15444"/>
        <dbReference type="ChEBI" id="CHEBI:57498"/>
        <dbReference type="ChEBI" id="CHEBI:456216"/>
        <dbReference type="EC" id="2.4.1.21"/>
    </reaction>
</comment>
<dbReference type="Pfam" id="PF08323">
    <property type="entry name" value="Glyco_transf_5"/>
    <property type="match status" value="1"/>
</dbReference>
<evidence type="ECO:0000256" key="5">
    <source>
        <dbReference type="ARBA" id="ARBA00022679"/>
    </source>
</evidence>
<dbReference type="Gene3D" id="3.40.50.2000">
    <property type="entry name" value="Glycogen Phosphorylase B"/>
    <property type="match status" value="2"/>
</dbReference>
<dbReference type="PANTHER" id="PTHR45825:SF11">
    <property type="entry name" value="ALPHA AMYLASE DOMAIN-CONTAINING PROTEIN"/>
    <property type="match status" value="1"/>
</dbReference>
<dbReference type="eggNOG" id="COG0297">
    <property type="taxonomic scope" value="Bacteria"/>
</dbReference>
<dbReference type="GO" id="GO:0009011">
    <property type="term" value="F:alpha-1,4-glucan glucosyltransferase (ADP-glucose donor) activity"/>
    <property type="evidence" value="ECO:0007669"/>
    <property type="project" value="UniProtKB-UniRule"/>
</dbReference>
<evidence type="ECO:0000256" key="7">
    <source>
        <dbReference type="HAMAP-Rule" id="MF_00484"/>
    </source>
</evidence>
<gene>
    <name evidence="7 10" type="primary">glgA</name>
    <name evidence="10" type="ORF">SUBVAR_05368</name>
</gene>
<dbReference type="InterPro" id="IPR013534">
    <property type="entry name" value="Starch_synth_cat_dom"/>
</dbReference>
<feature type="domain" description="Glycosyl transferase family 1" evidence="8">
    <location>
        <begin position="286"/>
        <end position="430"/>
    </location>
</feature>
<organism evidence="10 11">
    <name type="scientific">Subdoligranulum variabile DSM 15176</name>
    <dbReference type="NCBI Taxonomy" id="411471"/>
    <lineage>
        <taxon>Bacteria</taxon>
        <taxon>Bacillati</taxon>
        <taxon>Bacillota</taxon>
        <taxon>Clostridia</taxon>
        <taxon>Eubacteriales</taxon>
        <taxon>Oscillospiraceae</taxon>
        <taxon>Subdoligranulum</taxon>
    </lineage>
</organism>
<reference evidence="10" key="1">
    <citation type="submission" date="2009-12" db="EMBL/GenBank/DDBJ databases">
        <authorList>
            <person name="Weinstock G."/>
            <person name="Sodergren E."/>
            <person name="Clifton S."/>
            <person name="Fulton L."/>
            <person name="Fulton B."/>
            <person name="Courtney L."/>
            <person name="Fronick C."/>
            <person name="Harrison M."/>
            <person name="Strong C."/>
            <person name="Farmer C."/>
            <person name="Delahaunty K."/>
            <person name="Markovic C."/>
            <person name="Hall O."/>
            <person name="Minx P."/>
            <person name="Tomlinson C."/>
            <person name="Mitreva M."/>
            <person name="Nelson J."/>
            <person name="Hou S."/>
            <person name="Wollam A."/>
            <person name="Pepin K.H."/>
            <person name="Johnson M."/>
            <person name="Bhonagiri V."/>
            <person name="Nash W.E."/>
            <person name="Warren W."/>
            <person name="Chinwalla A."/>
            <person name="Mardis E.R."/>
            <person name="Wilson R.K."/>
        </authorList>
    </citation>
    <scope>NUCLEOTIDE SEQUENCE [LARGE SCALE GENOMIC DNA]</scope>
    <source>
        <strain evidence="10">DSM 15176</strain>
    </source>
</reference>
<dbReference type="HAMAP" id="MF_00484">
    <property type="entry name" value="Glycogen_synth"/>
    <property type="match status" value="1"/>
</dbReference>
<dbReference type="EMBL" id="ACBY02000021">
    <property type="protein sequence ID" value="EFB76449.1"/>
    <property type="molecule type" value="Genomic_DNA"/>
</dbReference>
<protein>
    <recommendedName>
        <fullName evidence="7">Glycogen synthase</fullName>
        <ecNumber evidence="7">2.4.1.21</ecNumber>
    </recommendedName>
    <alternativeName>
        <fullName evidence="7">Starch [bacterial glycogen] synthase</fullName>
    </alternativeName>
</protein>
<sequence length="476" mass="53438">MEVLMKILYAASEAAPYAKSGGLADVAGALPKALVKDGIDCRVVMPLYGDLKFKDTLTYVTNFSVPVGWRSQYCGLFKAERDGVVFYFIDNEYYFKRSGLYGFYDDGERFAFFSRAILEMLFYTDFEPDIINCNDWQTALTPVYLNLYYRHLDKFNRIKTVFTIHNIAYQGKYGLDILEDTCGIGARDAHVVEYDGCANFMKGAIETADKVTTVSPTYAQEILDPWFSHGLDGLLRQKQYKTCGILNGIDVDVFNPATDPDIAKNYDVNTFEDGKAVCKAALQDEMHLHKDGSPVMAMVTRLVGHKGVDLVRAIAEGLLQQGIELVVLGSGEAQYENFFNELCARNPGRVGVYIGFNAQLAQRIYAGADMFLMPSRSEPCGLAQMVSCRYGTIPIVRETGGLRDSIHDSGDGFGNGFTFANYNAHELYEACWRAKEGYWQKDGWPILVRRAMECDFSWANSAKSYEGLYNEVVNLW</sequence>
<evidence type="ECO:0000313" key="10">
    <source>
        <dbReference type="EMBL" id="EFB76449.1"/>
    </source>
</evidence>
<feature type="binding site" evidence="7">
    <location>
        <position position="19"/>
    </location>
    <ligand>
        <name>ADP-alpha-D-glucose</name>
        <dbReference type="ChEBI" id="CHEBI:57498"/>
    </ligand>
</feature>
<evidence type="ECO:0000256" key="1">
    <source>
        <dbReference type="ARBA" id="ARBA00001478"/>
    </source>
</evidence>
<dbReference type="NCBIfam" id="NF001898">
    <property type="entry name" value="PRK00654.1-1"/>
    <property type="match status" value="1"/>
</dbReference>
<comment type="pathway">
    <text evidence="7">Glycan biosynthesis; glycogen biosynthesis.</text>
</comment>
<keyword evidence="4 7" id="KW-0328">Glycosyltransferase</keyword>
<dbReference type="HOGENOM" id="CLU_009583_18_2_9"/>
<dbReference type="Proteomes" id="UP000003438">
    <property type="component" value="Unassembled WGS sequence"/>
</dbReference>
<evidence type="ECO:0000256" key="6">
    <source>
        <dbReference type="ARBA" id="ARBA00023056"/>
    </source>
</evidence>
<dbReference type="EC" id="2.4.1.21" evidence="7"/>